<protein>
    <submittedName>
        <fullName evidence="2">Uncharacterized protein</fullName>
    </submittedName>
</protein>
<evidence type="ECO:0000256" key="1">
    <source>
        <dbReference type="SAM" id="MobiDB-lite"/>
    </source>
</evidence>
<keyword evidence="3" id="KW-1185">Reference proteome</keyword>
<feature type="region of interest" description="Disordered" evidence="1">
    <location>
        <begin position="39"/>
        <end position="76"/>
    </location>
</feature>
<name>A0A699ZLW4_HAELA</name>
<accession>A0A699ZLW4</accession>
<dbReference type="EMBL" id="BLLF01001662">
    <property type="protein sequence ID" value="GFH20589.1"/>
    <property type="molecule type" value="Genomic_DNA"/>
</dbReference>
<sequence>GRALASLALAAQELGGSQAAAKLLVVLAVNEDQLEAAQQRAADHANQEERIQMGPRQPAVEAGHQPPGSDCRHWSSRPAAELGALCRDHQCRWRAHPPGGHRPGPDG</sequence>
<evidence type="ECO:0000313" key="2">
    <source>
        <dbReference type="EMBL" id="GFH20589.1"/>
    </source>
</evidence>
<evidence type="ECO:0000313" key="3">
    <source>
        <dbReference type="Proteomes" id="UP000485058"/>
    </source>
</evidence>
<feature type="compositionally biased region" description="Basic and acidic residues" evidence="1">
    <location>
        <begin position="41"/>
        <end position="51"/>
    </location>
</feature>
<reference evidence="2 3" key="1">
    <citation type="submission" date="2020-02" db="EMBL/GenBank/DDBJ databases">
        <title>Draft genome sequence of Haematococcus lacustris strain NIES-144.</title>
        <authorList>
            <person name="Morimoto D."/>
            <person name="Nakagawa S."/>
            <person name="Yoshida T."/>
            <person name="Sawayama S."/>
        </authorList>
    </citation>
    <scope>NUCLEOTIDE SEQUENCE [LARGE SCALE GENOMIC DNA]</scope>
    <source>
        <strain evidence="2 3">NIES-144</strain>
    </source>
</reference>
<proteinExistence type="predicted"/>
<gene>
    <name evidence="2" type="ORF">HaLaN_17735</name>
</gene>
<feature type="non-terminal residue" evidence="2">
    <location>
        <position position="1"/>
    </location>
</feature>
<comment type="caution">
    <text evidence="2">The sequence shown here is derived from an EMBL/GenBank/DDBJ whole genome shotgun (WGS) entry which is preliminary data.</text>
</comment>
<dbReference type="Proteomes" id="UP000485058">
    <property type="component" value="Unassembled WGS sequence"/>
</dbReference>
<organism evidence="2 3">
    <name type="scientific">Haematococcus lacustris</name>
    <name type="common">Green alga</name>
    <name type="synonym">Haematococcus pluvialis</name>
    <dbReference type="NCBI Taxonomy" id="44745"/>
    <lineage>
        <taxon>Eukaryota</taxon>
        <taxon>Viridiplantae</taxon>
        <taxon>Chlorophyta</taxon>
        <taxon>core chlorophytes</taxon>
        <taxon>Chlorophyceae</taxon>
        <taxon>CS clade</taxon>
        <taxon>Chlamydomonadales</taxon>
        <taxon>Haematococcaceae</taxon>
        <taxon>Haematococcus</taxon>
    </lineage>
</organism>
<dbReference type="AlphaFoldDB" id="A0A699ZLW4"/>